<dbReference type="RefSeq" id="WP_126790401.1">
    <property type="nucleotide sequence ID" value="NZ_PIPI01000001.1"/>
</dbReference>
<dbReference type="Proteomes" id="UP000288212">
    <property type="component" value="Unassembled WGS sequence"/>
</dbReference>
<dbReference type="SUPFAM" id="SSF52172">
    <property type="entry name" value="CheY-like"/>
    <property type="match status" value="1"/>
</dbReference>
<evidence type="ECO:0000256" key="1">
    <source>
        <dbReference type="ARBA" id="ARBA00022801"/>
    </source>
</evidence>
<keyword evidence="1" id="KW-0378">Hydrolase</keyword>
<dbReference type="SUPFAM" id="SSF81606">
    <property type="entry name" value="PP2C-like"/>
    <property type="match status" value="1"/>
</dbReference>
<dbReference type="PROSITE" id="PS50110">
    <property type="entry name" value="RESPONSE_REGULATORY"/>
    <property type="match status" value="1"/>
</dbReference>
<dbReference type="InterPro" id="IPR036890">
    <property type="entry name" value="HATPase_C_sf"/>
</dbReference>
<sequence>MLAQILLVQCDERPNEALLEKLQQSLQYELHTYHLEHAFDALERVEPDLVLFNFALTRDTDFSFLSSLKQSTSPLYLPFIVIANAFDEVVQQNALYAGADDFLVPPFSSALLFAKLETHLRTRHLSQRLIEKKENLAWYQERLRHEHLIVRNMFNNALSRNLQDCQQVETLLLPLSSFNGDLYLLAKGPLGSIYLLLGDFTGHGLPAAIGTLPTSQTFFAMAKRGAPIGQIAHEINQQLHKLLPENMFLCATLMELSASGNRVSWWSGGMPPALVIDADDSISQELTPQHLPLGILPPQDFEAGITMTRLEEGARVMLFTDGVIEMGIGQGKPLDYEDFYQICQQSRWNMAEIKQRLALEVMQRGINDDLSVMLLHCVPTGYAPRSTEEKLPSLPFEIRVHLTPNDIRHVDPVAQLLRGLSQLEGFPHFKARLYTALSEAYNNALDHGLLRLSSELKDTPDGFEQYYEERNRRLSSLHSGAIDITLSYQPPHRYLRVAVKDTGPGFAAQTQFTQRSTYSFGRGLLLIKELANNIRWFDQGRGIEFDFPLFDDEQVAPTNHQPVLP</sequence>
<dbReference type="SMART" id="SM00331">
    <property type="entry name" value="PP2C_SIG"/>
    <property type="match status" value="1"/>
</dbReference>
<evidence type="ECO:0000313" key="4">
    <source>
        <dbReference type="EMBL" id="RUO21424.1"/>
    </source>
</evidence>
<dbReference type="Gene3D" id="3.40.50.2300">
    <property type="match status" value="1"/>
</dbReference>
<organism evidence="4 5">
    <name type="scientific">Aliidiomarina haloalkalitolerans</name>
    <dbReference type="NCBI Taxonomy" id="859059"/>
    <lineage>
        <taxon>Bacteria</taxon>
        <taxon>Pseudomonadati</taxon>
        <taxon>Pseudomonadota</taxon>
        <taxon>Gammaproteobacteria</taxon>
        <taxon>Alteromonadales</taxon>
        <taxon>Idiomarinaceae</taxon>
        <taxon>Aliidiomarina</taxon>
    </lineage>
</organism>
<dbReference type="EMBL" id="PIPI01000001">
    <property type="protein sequence ID" value="RUO21424.1"/>
    <property type="molecule type" value="Genomic_DNA"/>
</dbReference>
<evidence type="ECO:0000313" key="5">
    <source>
        <dbReference type="Proteomes" id="UP000288212"/>
    </source>
</evidence>
<dbReference type="InterPro" id="IPR001789">
    <property type="entry name" value="Sig_transdc_resp-reg_receiver"/>
</dbReference>
<feature type="domain" description="Response regulatory" evidence="3">
    <location>
        <begin position="5"/>
        <end position="120"/>
    </location>
</feature>
<comment type="caution">
    <text evidence="2">Lacks conserved residue(s) required for the propagation of feature annotation.</text>
</comment>
<dbReference type="Pfam" id="PF07228">
    <property type="entry name" value="SpoIIE"/>
    <property type="match status" value="1"/>
</dbReference>
<dbReference type="CDD" id="cd16936">
    <property type="entry name" value="HATPase_RsbW-like"/>
    <property type="match status" value="1"/>
</dbReference>
<dbReference type="InterPro" id="IPR001932">
    <property type="entry name" value="PPM-type_phosphatase-like_dom"/>
</dbReference>
<comment type="caution">
    <text evidence="4">The sequence shown here is derived from an EMBL/GenBank/DDBJ whole genome shotgun (WGS) entry which is preliminary data.</text>
</comment>
<dbReference type="PANTHER" id="PTHR43156">
    <property type="entry name" value="STAGE II SPORULATION PROTEIN E-RELATED"/>
    <property type="match status" value="1"/>
</dbReference>
<gene>
    <name evidence="4" type="ORF">CWE06_00740</name>
</gene>
<dbReference type="OrthoDB" id="9811749at2"/>
<dbReference type="InterPro" id="IPR011006">
    <property type="entry name" value="CheY-like_superfamily"/>
</dbReference>
<dbReference type="AlphaFoldDB" id="A0A432VXL8"/>
<evidence type="ECO:0000259" key="3">
    <source>
        <dbReference type="PROSITE" id="PS50110"/>
    </source>
</evidence>
<accession>A0A432VXL8</accession>
<dbReference type="PANTHER" id="PTHR43156:SF2">
    <property type="entry name" value="STAGE II SPORULATION PROTEIN E"/>
    <property type="match status" value="1"/>
</dbReference>
<dbReference type="Gene3D" id="3.60.40.10">
    <property type="entry name" value="PPM-type phosphatase domain"/>
    <property type="match status" value="1"/>
</dbReference>
<keyword evidence="5" id="KW-1185">Reference proteome</keyword>
<evidence type="ECO:0000256" key="2">
    <source>
        <dbReference type="PROSITE-ProRule" id="PRU00169"/>
    </source>
</evidence>
<proteinExistence type="predicted"/>
<dbReference type="InterPro" id="IPR052016">
    <property type="entry name" value="Bact_Sigma-Reg"/>
</dbReference>
<dbReference type="InterPro" id="IPR036457">
    <property type="entry name" value="PPM-type-like_dom_sf"/>
</dbReference>
<dbReference type="GO" id="GO:0016791">
    <property type="term" value="F:phosphatase activity"/>
    <property type="evidence" value="ECO:0007669"/>
    <property type="project" value="TreeGrafter"/>
</dbReference>
<name>A0A432VXL8_9GAMM</name>
<dbReference type="GO" id="GO:0000160">
    <property type="term" value="P:phosphorelay signal transduction system"/>
    <property type="evidence" value="ECO:0007669"/>
    <property type="project" value="InterPro"/>
</dbReference>
<reference evidence="4 5" key="1">
    <citation type="journal article" date="2011" name="Front. Microbiol.">
        <title>Genomic signatures of strain selection and enhancement in Bacillus atrophaeus var. globigii, a historical biowarfare simulant.</title>
        <authorList>
            <person name="Gibbons H.S."/>
            <person name="Broomall S.M."/>
            <person name="McNew L.A."/>
            <person name="Daligault H."/>
            <person name="Chapman C."/>
            <person name="Bruce D."/>
            <person name="Karavis M."/>
            <person name="Krepps M."/>
            <person name="McGregor P.A."/>
            <person name="Hong C."/>
            <person name="Park K.H."/>
            <person name="Akmal A."/>
            <person name="Feldman A."/>
            <person name="Lin J.S."/>
            <person name="Chang W.E."/>
            <person name="Higgs B.W."/>
            <person name="Demirev P."/>
            <person name="Lindquist J."/>
            <person name="Liem A."/>
            <person name="Fochler E."/>
            <person name="Read T.D."/>
            <person name="Tapia R."/>
            <person name="Johnson S."/>
            <person name="Bishop-Lilly K.A."/>
            <person name="Detter C."/>
            <person name="Han C."/>
            <person name="Sozhamannan S."/>
            <person name="Rosenzweig C.N."/>
            <person name="Skowronski E.W."/>
        </authorList>
    </citation>
    <scope>NUCLEOTIDE SEQUENCE [LARGE SCALE GENOMIC DNA]</scope>
    <source>
        <strain evidence="4 5">AK5</strain>
    </source>
</reference>
<dbReference type="SUPFAM" id="SSF55874">
    <property type="entry name" value="ATPase domain of HSP90 chaperone/DNA topoisomerase II/histidine kinase"/>
    <property type="match status" value="1"/>
</dbReference>
<dbReference type="Gene3D" id="3.30.565.10">
    <property type="entry name" value="Histidine kinase-like ATPase, C-terminal domain"/>
    <property type="match status" value="1"/>
</dbReference>
<protein>
    <recommendedName>
        <fullName evidence="3">Response regulatory domain-containing protein</fullName>
    </recommendedName>
</protein>